<keyword evidence="2 7" id="KW-0732">Signal</keyword>
<sequence>MHRSAVLAPAAVAVLAVAACGAPSENDADAAGTEDTLVVGATAVPAGEILEFIDENLAEDAGLSLEIEEFSDYVAPNTALAEGQLDANLYQHEPFLLEFNEGNDTDLTAVQQAYLPPLGLYSEQVDSVDDLEDGAEIALPNDPTNEFRAVLLLEESGLITLADGVEESNFSLGDIEDNPKDLDFHEVEAPQLPRSLGDVDAAIVNNNYTQEAGLDFEEDSVLLEEVEGNDYVNVLAARTENADDPRIATLGELLLADETLEFIEDEYEGSIIPAEGS</sequence>
<feature type="signal peptide" evidence="7">
    <location>
        <begin position="1"/>
        <end position="18"/>
    </location>
</feature>
<dbReference type="PIRSF" id="PIRSF002854">
    <property type="entry name" value="MetQ"/>
    <property type="match status" value="1"/>
</dbReference>
<comment type="similarity">
    <text evidence="6">Belongs to the nlpA lipoprotein family.</text>
</comment>
<keyword evidence="3" id="KW-0472">Membrane</keyword>
<proteinExistence type="inferred from homology"/>
<keyword evidence="9" id="KW-1185">Reference proteome</keyword>
<dbReference type="PROSITE" id="PS51257">
    <property type="entry name" value="PROKAR_LIPOPROTEIN"/>
    <property type="match status" value="1"/>
</dbReference>
<gene>
    <name evidence="8" type="ORF">IDM40_19395</name>
</gene>
<evidence type="ECO:0000256" key="4">
    <source>
        <dbReference type="ARBA" id="ARBA00023139"/>
    </source>
</evidence>
<keyword evidence="5 6" id="KW-0449">Lipoprotein</keyword>
<evidence type="ECO:0000256" key="5">
    <source>
        <dbReference type="ARBA" id="ARBA00023288"/>
    </source>
</evidence>
<dbReference type="EMBL" id="JADBGI010000018">
    <property type="protein sequence ID" value="MBE3000840.1"/>
    <property type="molecule type" value="Genomic_DNA"/>
</dbReference>
<dbReference type="SUPFAM" id="SSF53850">
    <property type="entry name" value="Periplasmic binding protein-like II"/>
    <property type="match status" value="1"/>
</dbReference>
<protein>
    <recommendedName>
        <fullName evidence="6">Lipoprotein</fullName>
    </recommendedName>
</protein>
<organism evidence="8 9">
    <name type="scientific">Nocardiopsis coralli</name>
    <dbReference type="NCBI Taxonomy" id="2772213"/>
    <lineage>
        <taxon>Bacteria</taxon>
        <taxon>Bacillati</taxon>
        <taxon>Actinomycetota</taxon>
        <taxon>Actinomycetes</taxon>
        <taxon>Streptosporangiales</taxon>
        <taxon>Nocardiopsidaceae</taxon>
        <taxon>Nocardiopsis</taxon>
    </lineage>
</organism>
<feature type="chain" id="PRO_5047406497" description="Lipoprotein" evidence="7">
    <location>
        <begin position="19"/>
        <end position="277"/>
    </location>
</feature>
<dbReference type="Proteomes" id="UP000806528">
    <property type="component" value="Unassembled WGS sequence"/>
</dbReference>
<evidence type="ECO:0000256" key="2">
    <source>
        <dbReference type="ARBA" id="ARBA00022729"/>
    </source>
</evidence>
<dbReference type="RefSeq" id="WP_193123440.1">
    <property type="nucleotide sequence ID" value="NZ_JADBGI010000018.1"/>
</dbReference>
<dbReference type="Pfam" id="PF03180">
    <property type="entry name" value="Lipoprotein_9"/>
    <property type="match status" value="1"/>
</dbReference>
<dbReference type="InterPro" id="IPR004872">
    <property type="entry name" value="Lipoprotein_NlpA"/>
</dbReference>
<reference evidence="8 9" key="1">
    <citation type="submission" date="2020-09" db="EMBL/GenBank/DDBJ databases">
        <title>Diversity and distribution of actinomycetes associated with coral in the coast of Hainan.</title>
        <authorList>
            <person name="Li F."/>
        </authorList>
    </citation>
    <scope>NUCLEOTIDE SEQUENCE [LARGE SCALE GENOMIC DNA]</scope>
    <source>
        <strain evidence="8 9">HNM0947</strain>
    </source>
</reference>
<comment type="caution">
    <text evidence="8">The sequence shown here is derived from an EMBL/GenBank/DDBJ whole genome shotgun (WGS) entry which is preliminary data.</text>
</comment>
<dbReference type="PANTHER" id="PTHR30429">
    <property type="entry name" value="D-METHIONINE-BINDING LIPOPROTEIN METQ"/>
    <property type="match status" value="1"/>
</dbReference>
<evidence type="ECO:0000313" key="8">
    <source>
        <dbReference type="EMBL" id="MBE3000840.1"/>
    </source>
</evidence>
<evidence type="ECO:0000313" key="9">
    <source>
        <dbReference type="Proteomes" id="UP000806528"/>
    </source>
</evidence>
<name>A0ABR9PAG9_9ACTN</name>
<keyword evidence="4" id="KW-0564">Palmitate</keyword>
<evidence type="ECO:0000256" key="3">
    <source>
        <dbReference type="ARBA" id="ARBA00023136"/>
    </source>
</evidence>
<comment type="subcellular location">
    <subcellularLocation>
        <location evidence="1">Membrane</location>
        <topology evidence="1">Lipid-anchor</topology>
    </subcellularLocation>
</comment>
<accession>A0ABR9PAG9</accession>
<dbReference type="Gene3D" id="3.40.190.10">
    <property type="entry name" value="Periplasmic binding protein-like II"/>
    <property type="match status" value="2"/>
</dbReference>
<dbReference type="PANTHER" id="PTHR30429:SF0">
    <property type="entry name" value="METHIONINE-BINDING LIPOPROTEIN METQ"/>
    <property type="match status" value="1"/>
</dbReference>
<evidence type="ECO:0000256" key="7">
    <source>
        <dbReference type="SAM" id="SignalP"/>
    </source>
</evidence>
<evidence type="ECO:0000256" key="1">
    <source>
        <dbReference type="ARBA" id="ARBA00004635"/>
    </source>
</evidence>
<evidence type="ECO:0000256" key="6">
    <source>
        <dbReference type="PIRNR" id="PIRNR002854"/>
    </source>
</evidence>